<reference evidence="2 3" key="1">
    <citation type="submission" date="2020-04" db="EMBL/GenBank/DDBJ databases">
        <title>Novel species.</title>
        <authorList>
            <person name="Teo W.F.A."/>
            <person name="Lipun K."/>
            <person name="Srisuk N."/>
            <person name="Duangmal K."/>
        </authorList>
    </citation>
    <scope>NUCLEOTIDE SEQUENCE [LARGE SCALE GENOMIC DNA]</scope>
    <source>
        <strain evidence="2 3">K13G38</strain>
    </source>
</reference>
<gene>
    <name evidence="2" type="ORF">HFP15_37700</name>
</gene>
<feature type="region of interest" description="Disordered" evidence="1">
    <location>
        <begin position="77"/>
        <end position="170"/>
    </location>
</feature>
<feature type="compositionally biased region" description="Basic residues" evidence="1">
    <location>
        <begin position="125"/>
        <end position="135"/>
    </location>
</feature>
<proteinExistence type="predicted"/>
<protein>
    <recommendedName>
        <fullName evidence="4">DUF2188 domain-containing protein</fullName>
    </recommendedName>
</protein>
<evidence type="ECO:0000313" key="2">
    <source>
        <dbReference type="EMBL" id="NKQ58595.1"/>
    </source>
</evidence>
<evidence type="ECO:0008006" key="4">
    <source>
        <dbReference type="Google" id="ProtNLM"/>
    </source>
</evidence>
<keyword evidence="3" id="KW-1185">Reference proteome</keyword>
<name>A0ABX1JIC5_9PSEU</name>
<comment type="caution">
    <text evidence="2">The sequence shown here is derived from an EMBL/GenBank/DDBJ whole genome shotgun (WGS) entry which is preliminary data.</text>
</comment>
<sequence>MADPITAIYVQENDDWTITVSGRGKTLTGRAPGIIAARDSVDQLVDKLGPDAKESTVVHLLNGSALEFTSAYMTARLTRPEPAPLEVPQSSDSAEESAEETDSDPADQASHVPAQKSDEAPVVKPKNKASRRPKAKLTADIGDALSKSSALPAASGTVTVAGGQVSSASA</sequence>
<dbReference type="EMBL" id="JAAXLS010000060">
    <property type="protein sequence ID" value="NKQ58595.1"/>
    <property type="molecule type" value="Genomic_DNA"/>
</dbReference>
<accession>A0ABX1JIC5</accession>
<organism evidence="2 3">
    <name type="scientific">Amycolatopsis acididurans</name>
    <dbReference type="NCBI Taxonomy" id="2724524"/>
    <lineage>
        <taxon>Bacteria</taxon>
        <taxon>Bacillati</taxon>
        <taxon>Actinomycetota</taxon>
        <taxon>Actinomycetes</taxon>
        <taxon>Pseudonocardiales</taxon>
        <taxon>Pseudonocardiaceae</taxon>
        <taxon>Amycolatopsis</taxon>
    </lineage>
</organism>
<evidence type="ECO:0000256" key="1">
    <source>
        <dbReference type="SAM" id="MobiDB-lite"/>
    </source>
</evidence>
<dbReference type="Proteomes" id="UP000715441">
    <property type="component" value="Unassembled WGS sequence"/>
</dbReference>
<feature type="compositionally biased region" description="Acidic residues" evidence="1">
    <location>
        <begin position="93"/>
        <end position="105"/>
    </location>
</feature>
<evidence type="ECO:0000313" key="3">
    <source>
        <dbReference type="Proteomes" id="UP000715441"/>
    </source>
</evidence>
<feature type="compositionally biased region" description="Low complexity" evidence="1">
    <location>
        <begin position="144"/>
        <end position="155"/>
    </location>
</feature>